<dbReference type="PIRSF" id="PIRSF016557">
    <property type="entry name" value="Caps_synth_CpsB"/>
    <property type="match status" value="1"/>
</dbReference>
<evidence type="ECO:0000313" key="6">
    <source>
        <dbReference type="EMBL" id="GEN81812.1"/>
    </source>
</evidence>
<dbReference type="Proteomes" id="UP000321901">
    <property type="component" value="Unassembled WGS sequence"/>
</dbReference>
<dbReference type="InterPro" id="IPR016667">
    <property type="entry name" value="Caps_polysacc_synth_CpsB/CapC"/>
</dbReference>
<dbReference type="AlphaFoldDB" id="A0A511Z2Z0"/>
<dbReference type="RefSeq" id="WP_147054251.1">
    <property type="nucleotide sequence ID" value="NZ_BJYL01000003.1"/>
</dbReference>
<keyword evidence="7" id="KW-1185">Reference proteome</keyword>
<evidence type="ECO:0000256" key="2">
    <source>
        <dbReference type="ARBA" id="ARBA00022801"/>
    </source>
</evidence>
<evidence type="ECO:0000256" key="5">
    <source>
        <dbReference type="PIRNR" id="PIRNR016557"/>
    </source>
</evidence>
<dbReference type="PANTHER" id="PTHR39181">
    <property type="entry name" value="TYROSINE-PROTEIN PHOSPHATASE YWQE"/>
    <property type="match status" value="1"/>
</dbReference>
<comment type="catalytic activity">
    <reaction evidence="4 5">
        <text>O-phospho-L-tyrosyl-[protein] + H2O = L-tyrosyl-[protein] + phosphate</text>
        <dbReference type="Rhea" id="RHEA:10684"/>
        <dbReference type="Rhea" id="RHEA-COMP:10136"/>
        <dbReference type="Rhea" id="RHEA-COMP:20101"/>
        <dbReference type="ChEBI" id="CHEBI:15377"/>
        <dbReference type="ChEBI" id="CHEBI:43474"/>
        <dbReference type="ChEBI" id="CHEBI:46858"/>
        <dbReference type="ChEBI" id="CHEBI:61978"/>
        <dbReference type="EC" id="3.1.3.48"/>
    </reaction>
</comment>
<evidence type="ECO:0000256" key="1">
    <source>
        <dbReference type="ARBA" id="ARBA00005750"/>
    </source>
</evidence>
<evidence type="ECO:0000256" key="4">
    <source>
        <dbReference type="ARBA" id="ARBA00051722"/>
    </source>
</evidence>
<dbReference type="InterPro" id="IPR016195">
    <property type="entry name" value="Pol/histidinol_Pase-like"/>
</dbReference>
<dbReference type="Gene3D" id="3.20.20.140">
    <property type="entry name" value="Metal-dependent hydrolases"/>
    <property type="match status" value="1"/>
</dbReference>
<comment type="caution">
    <text evidence="6">The sequence shown here is derived from an EMBL/GenBank/DDBJ whole genome shotgun (WGS) entry which is preliminary data.</text>
</comment>
<dbReference type="GO" id="GO:0004725">
    <property type="term" value="F:protein tyrosine phosphatase activity"/>
    <property type="evidence" value="ECO:0007669"/>
    <property type="project" value="UniProtKB-UniRule"/>
</dbReference>
<keyword evidence="3 5" id="KW-0904">Protein phosphatase</keyword>
<dbReference type="EC" id="3.1.3.48" evidence="5"/>
<proteinExistence type="inferred from homology"/>
<comment type="similarity">
    <text evidence="1 5">Belongs to the metallo-dependent hydrolases superfamily. CpsB/CapC family.</text>
</comment>
<dbReference type="GO" id="GO:0030145">
    <property type="term" value="F:manganese ion binding"/>
    <property type="evidence" value="ECO:0007669"/>
    <property type="project" value="UniProtKB-UniRule"/>
</dbReference>
<keyword evidence="2 5" id="KW-0378">Hydrolase</keyword>
<dbReference type="OrthoDB" id="9788539at2"/>
<evidence type="ECO:0000256" key="3">
    <source>
        <dbReference type="ARBA" id="ARBA00022912"/>
    </source>
</evidence>
<dbReference type="Pfam" id="PF19567">
    <property type="entry name" value="CpsB_CapC"/>
    <property type="match status" value="1"/>
</dbReference>
<dbReference type="PANTHER" id="PTHR39181:SF1">
    <property type="entry name" value="TYROSINE-PROTEIN PHOSPHATASE YWQE"/>
    <property type="match status" value="1"/>
</dbReference>
<reference evidence="6 7" key="1">
    <citation type="submission" date="2019-07" db="EMBL/GenBank/DDBJ databases">
        <title>Whole genome shotgun sequence of Sporosarcina luteola NBRC 105378.</title>
        <authorList>
            <person name="Hosoyama A."/>
            <person name="Uohara A."/>
            <person name="Ohji S."/>
            <person name="Ichikawa N."/>
        </authorList>
    </citation>
    <scope>NUCLEOTIDE SEQUENCE [LARGE SCALE GENOMIC DNA]</scope>
    <source>
        <strain evidence="6 7">NBRC 105378</strain>
    </source>
</reference>
<dbReference type="EMBL" id="BJYL01000003">
    <property type="protein sequence ID" value="GEN81812.1"/>
    <property type="molecule type" value="Genomic_DNA"/>
</dbReference>
<sequence length="255" mass="28944">MIDIHTHLLFGVDDGPQTMEETLKMIEKAHSEGITDLICTSHAYHPQYNVEKPEVLKQTTSLTTALVKAGHDIKLHPGQEIRLTEDIIDKFDRNELLTLANSQYLLLELPSQTVPAYTVNIIHALLERETIPIIAHPERNRAIAEKPQRLEKLIRHGATAQITAGSLSGHFGKNIQRLSLRLIESNLIHTYGSDVHNLKTRPFHFGKGLDFLEKKRLYDIADLLLANNERILNDEPLLLLEPELQKPRKFFGLIG</sequence>
<evidence type="ECO:0000313" key="7">
    <source>
        <dbReference type="Proteomes" id="UP000321901"/>
    </source>
</evidence>
<name>A0A511Z2Z0_9BACL</name>
<accession>A0A511Z2Z0</accession>
<protein>
    <recommendedName>
        <fullName evidence="5">Tyrosine-protein phosphatase</fullName>
        <ecNumber evidence="5">3.1.3.48</ecNumber>
    </recommendedName>
</protein>
<gene>
    <name evidence="6" type="ORF">SLU01_01240</name>
</gene>
<organism evidence="6 7">
    <name type="scientific">Sporosarcina luteola</name>
    <dbReference type="NCBI Taxonomy" id="582850"/>
    <lineage>
        <taxon>Bacteria</taxon>
        <taxon>Bacillati</taxon>
        <taxon>Bacillota</taxon>
        <taxon>Bacilli</taxon>
        <taxon>Bacillales</taxon>
        <taxon>Caryophanaceae</taxon>
        <taxon>Sporosarcina</taxon>
    </lineage>
</organism>
<dbReference type="SUPFAM" id="SSF89550">
    <property type="entry name" value="PHP domain-like"/>
    <property type="match status" value="1"/>
</dbReference>